<dbReference type="GO" id="GO:0008713">
    <property type="term" value="F:ADP-heptose-lipopolysaccharide heptosyltransferase activity"/>
    <property type="evidence" value="ECO:0007669"/>
    <property type="project" value="TreeGrafter"/>
</dbReference>
<reference evidence="3 4" key="1">
    <citation type="submission" date="2020-10" db="EMBL/GenBank/DDBJ databases">
        <title>The genome sequence of Chitinilyticum litopenaei 4Y14.</title>
        <authorList>
            <person name="Liu Y."/>
        </authorList>
    </citation>
    <scope>NUCLEOTIDE SEQUENCE [LARGE SCALE GENOMIC DNA]</scope>
    <source>
        <strain evidence="3 4">4Y14</strain>
    </source>
</reference>
<sequence length="350" mass="38621">MKILLIRRDNIGDLVCTTPLFDAIRLHFPNAYIAVLANSYNADILAGNPAIDKVFVYTKAKHRNLGQSRLGVYLETAKLILRLRRQKFDYAIPVGGGWFKQAIKFARLSGARHIISFTPENGRLSGVDIPIPYNRKQPRHEVEDIFRLLAPLGIEGTPGSLKAFTDPETLTKMQMHFQPLNGRTVLGVHLSAREANRRWPADRFITAIRKLTASHPNLGVALLWAPGSQSDPKHPGDDELAAEVVAALAGLPVLPVPTSSLHELTAALSCTDLDLLSDGGALHIAAAMQKPIAAMFENRQEKLTRWYPWRCPHQLIIAPELAIRDIPCDAVISAVSSLLDKHFHNTEASA</sequence>
<keyword evidence="2" id="KW-0808">Transferase</keyword>
<dbReference type="PANTHER" id="PTHR30160">
    <property type="entry name" value="TETRAACYLDISACCHARIDE 4'-KINASE-RELATED"/>
    <property type="match status" value="1"/>
</dbReference>
<comment type="caution">
    <text evidence="3">The sequence shown here is derived from an EMBL/GenBank/DDBJ whole genome shotgun (WGS) entry which is preliminary data.</text>
</comment>
<dbReference type="Gene3D" id="3.40.50.2000">
    <property type="entry name" value="Glycogen Phosphorylase B"/>
    <property type="match status" value="2"/>
</dbReference>
<evidence type="ECO:0000256" key="2">
    <source>
        <dbReference type="ARBA" id="ARBA00022679"/>
    </source>
</evidence>
<organism evidence="3 4">
    <name type="scientific">Chitinilyticum piscinae</name>
    <dbReference type="NCBI Taxonomy" id="2866724"/>
    <lineage>
        <taxon>Bacteria</taxon>
        <taxon>Pseudomonadati</taxon>
        <taxon>Pseudomonadota</taxon>
        <taxon>Betaproteobacteria</taxon>
        <taxon>Neisseriales</taxon>
        <taxon>Chitinibacteraceae</taxon>
        <taxon>Chitinilyticum</taxon>
    </lineage>
</organism>
<dbReference type="PANTHER" id="PTHR30160:SF1">
    <property type="entry name" value="LIPOPOLYSACCHARIDE 1,2-N-ACETYLGLUCOSAMINETRANSFERASE-RELATED"/>
    <property type="match status" value="1"/>
</dbReference>
<gene>
    <name evidence="3" type="ORF">INR99_01810</name>
</gene>
<dbReference type="Pfam" id="PF01075">
    <property type="entry name" value="Glyco_transf_9"/>
    <property type="match status" value="1"/>
</dbReference>
<dbReference type="AlphaFoldDB" id="A0A8J7FHW0"/>
<dbReference type="RefSeq" id="WP_194114574.1">
    <property type="nucleotide sequence ID" value="NZ_JADFUA010000001.1"/>
</dbReference>
<dbReference type="EMBL" id="JADFUA010000001">
    <property type="protein sequence ID" value="MBE9608072.1"/>
    <property type="molecule type" value="Genomic_DNA"/>
</dbReference>
<dbReference type="InterPro" id="IPR051199">
    <property type="entry name" value="LPS_LOS_Heptosyltrfase"/>
</dbReference>
<dbReference type="InterPro" id="IPR002201">
    <property type="entry name" value="Glyco_trans_9"/>
</dbReference>
<dbReference type="CDD" id="cd03789">
    <property type="entry name" value="GT9_LPS_heptosyltransferase"/>
    <property type="match status" value="1"/>
</dbReference>
<keyword evidence="4" id="KW-1185">Reference proteome</keyword>
<evidence type="ECO:0000256" key="1">
    <source>
        <dbReference type="ARBA" id="ARBA00022676"/>
    </source>
</evidence>
<evidence type="ECO:0000313" key="4">
    <source>
        <dbReference type="Proteomes" id="UP000604481"/>
    </source>
</evidence>
<name>A0A8J7FHW0_9NEIS</name>
<dbReference type="Proteomes" id="UP000604481">
    <property type="component" value="Unassembled WGS sequence"/>
</dbReference>
<dbReference type="GO" id="GO:0005829">
    <property type="term" value="C:cytosol"/>
    <property type="evidence" value="ECO:0007669"/>
    <property type="project" value="TreeGrafter"/>
</dbReference>
<protein>
    <submittedName>
        <fullName evidence="3">Glycosyltransferase family 9 protein</fullName>
    </submittedName>
</protein>
<accession>A0A8J7FHW0</accession>
<evidence type="ECO:0000313" key="3">
    <source>
        <dbReference type="EMBL" id="MBE9608072.1"/>
    </source>
</evidence>
<dbReference type="GO" id="GO:0009244">
    <property type="term" value="P:lipopolysaccharide core region biosynthetic process"/>
    <property type="evidence" value="ECO:0007669"/>
    <property type="project" value="TreeGrafter"/>
</dbReference>
<keyword evidence="1" id="KW-0328">Glycosyltransferase</keyword>
<dbReference type="SUPFAM" id="SSF53756">
    <property type="entry name" value="UDP-Glycosyltransferase/glycogen phosphorylase"/>
    <property type="match status" value="1"/>
</dbReference>
<proteinExistence type="predicted"/>